<dbReference type="PANTHER" id="PTHR43884:SF20">
    <property type="entry name" value="ACYL-COA DEHYDROGENASE FADE28"/>
    <property type="match status" value="1"/>
</dbReference>
<keyword evidence="3" id="KW-0285">Flavoprotein</keyword>
<evidence type="ECO:0000259" key="7">
    <source>
        <dbReference type="Pfam" id="PF00441"/>
    </source>
</evidence>
<dbReference type="Gene3D" id="1.20.140.10">
    <property type="entry name" value="Butyryl-CoA Dehydrogenase, subunit A, domain 3"/>
    <property type="match status" value="1"/>
</dbReference>
<dbReference type="Pfam" id="PF00441">
    <property type="entry name" value="Acyl-CoA_dh_1"/>
    <property type="match status" value="1"/>
</dbReference>
<protein>
    <submittedName>
        <fullName evidence="9">Acyl-CoA dehydrogenase family protein</fullName>
    </submittedName>
</protein>
<dbReference type="PANTHER" id="PTHR43884">
    <property type="entry name" value="ACYL-COA DEHYDROGENASE"/>
    <property type="match status" value="1"/>
</dbReference>
<dbReference type="RefSeq" id="WP_344506880.1">
    <property type="nucleotide sequence ID" value="NZ_BAAATU010000001.1"/>
</dbReference>
<evidence type="ECO:0000313" key="9">
    <source>
        <dbReference type="EMBL" id="MFC5916355.1"/>
    </source>
</evidence>
<feature type="domain" description="Acyl-CoA dehydrogenase/oxidase N-terminal" evidence="8">
    <location>
        <begin position="6"/>
        <end position="118"/>
    </location>
</feature>
<evidence type="ECO:0000313" key="10">
    <source>
        <dbReference type="Proteomes" id="UP001596200"/>
    </source>
</evidence>
<dbReference type="Proteomes" id="UP001596200">
    <property type="component" value="Unassembled WGS sequence"/>
</dbReference>
<dbReference type="SUPFAM" id="SSF47203">
    <property type="entry name" value="Acyl-CoA dehydrogenase C-terminal domain-like"/>
    <property type="match status" value="1"/>
</dbReference>
<evidence type="ECO:0000256" key="6">
    <source>
        <dbReference type="SAM" id="MobiDB-lite"/>
    </source>
</evidence>
<keyword evidence="5" id="KW-0560">Oxidoreductase</keyword>
<feature type="domain" description="Acyl-CoA dehydrogenase/oxidase C-terminal" evidence="7">
    <location>
        <begin position="259"/>
        <end position="387"/>
    </location>
</feature>
<dbReference type="InterPro" id="IPR009075">
    <property type="entry name" value="AcylCo_DH/oxidase_C"/>
</dbReference>
<dbReference type="InterPro" id="IPR009100">
    <property type="entry name" value="AcylCoA_DH/oxidase_NM_dom_sf"/>
</dbReference>
<evidence type="ECO:0000256" key="5">
    <source>
        <dbReference type="ARBA" id="ARBA00023002"/>
    </source>
</evidence>
<dbReference type="EMBL" id="JBHSPU010000020">
    <property type="protein sequence ID" value="MFC5916355.1"/>
    <property type="molecule type" value="Genomic_DNA"/>
</dbReference>
<keyword evidence="10" id="KW-1185">Reference proteome</keyword>
<dbReference type="Pfam" id="PF02771">
    <property type="entry name" value="Acyl-CoA_dh_N"/>
    <property type="match status" value="1"/>
</dbReference>
<dbReference type="InterPro" id="IPR046373">
    <property type="entry name" value="Acyl-CoA_Oxase/DH_mid-dom_sf"/>
</dbReference>
<evidence type="ECO:0000256" key="2">
    <source>
        <dbReference type="ARBA" id="ARBA00009347"/>
    </source>
</evidence>
<comment type="cofactor">
    <cofactor evidence="1">
        <name>FAD</name>
        <dbReference type="ChEBI" id="CHEBI:57692"/>
    </cofactor>
</comment>
<keyword evidence="4" id="KW-0274">FAD</keyword>
<dbReference type="InterPro" id="IPR037069">
    <property type="entry name" value="AcylCoA_DH/ox_N_sf"/>
</dbReference>
<accession>A0ABW1GNY2</accession>
<dbReference type="SUPFAM" id="SSF56645">
    <property type="entry name" value="Acyl-CoA dehydrogenase NM domain-like"/>
    <property type="match status" value="1"/>
</dbReference>
<comment type="caution">
    <text evidence="9">The sequence shown here is derived from an EMBL/GenBank/DDBJ whole genome shotgun (WGS) entry which is preliminary data.</text>
</comment>
<reference evidence="10" key="1">
    <citation type="journal article" date="2019" name="Int. J. Syst. Evol. Microbiol.">
        <title>The Global Catalogue of Microorganisms (GCM) 10K type strain sequencing project: providing services to taxonomists for standard genome sequencing and annotation.</title>
        <authorList>
            <consortium name="The Broad Institute Genomics Platform"/>
            <consortium name="The Broad Institute Genome Sequencing Center for Infectious Disease"/>
            <person name="Wu L."/>
            <person name="Ma J."/>
        </authorList>
    </citation>
    <scope>NUCLEOTIDE SEQUENCE [LARGE SCALE GENOMIC DNA]</scope>
    <source>
        <strain evidence="10">JCM 4147</strain>
    </source>
</reference>
<name>A0ABW1GNY2_9ACTN</name>
<evidence type="ECO:0000256" key="3">
    <source>
        <dbReference type="ARBA" id="ARBA00022630"/>
    </source>
</evidence>
<dbReference type="InterPro" id="IPR013786">
    <property type="entry name" value="AcylCoA_DH/ox_N"/>
</dbReference>
<dbReference type="InterPro" id="IPR036250">
    <property type="entry name" value="AcylCo_DH-like_C"/>
</dbReference>
<feature type="region of interest" description="Disordered" evidence="6">
    <location>
        <begin position="388"/>
        <end position="408"/>
    </location>
</feature>
<comment type="similarity">
    <text evidence="2">Belongs to the acyl-CoA dehydrogenase family.</text>
</comment>
<evidence type="ECO:0000259" key="8">
    <source>
        <dbReference type="Pfam" id="PF02771"/>
    </source>
</evidence>
<evidence type="ECO:0000256" key="1">
    <source>
        <dbReference type="ARBA" id="ARBA00001974"/>
    </source>
</evidence>
<proteinExistence type="inferred from homology"/>
<organism evidence="9 10">
    <name type="scientific">Streptomyces pulveraceus</name>
    <dbReference type="NCBI Taxonomy" id="68258"/>
    <lineage>
        <taxon>Bacteria</taxon>
        <taxon>Bacillati</taxon>
        <taxon>Actinomycetota</taxon>
        <taxon>Actinomycetes</taxon>
        <taxon>Kitasatosporales</taxon>
        <taxon>Streptomycetaceae</taxon>
        <taxon>Streptomyces</taxon>
    </lineage>
</organism>
<dbReference type="Gene3D" id="1.10.540.10">
    <property type="entry name" value="Acyl-CoA dehydrogenase/oxidase, N-terminal domain"/>
    <property type="match status" value="1"/>
</dbReference>
<evidence type="ECO:0000256" key="4">
    <source>
        <dbReference type="ARBA" id="ARBA00022827"/>
    </source>
</evidence>
<sequence>MDAAFTAEQDEIRRAVRELLAASRAPGDDGSAERTADGYDAELWRRLARDPGLPGLALPPEYGGTGRGPAGLAVACEETGRARLPSPLIATAVLAAPLIAALGTDDQRTALLPRIADGGLTAALAVPGGSLATALGLTGDDTGGAWAGGGRAGGMQARPVPGAKGWRLYGEAAQVLDGHSAGLLLVAAHAGGFPRSRTLLFLVRPETAAGTVRTRRTPLDGARPLAGIELRDTGAELLGADDTVDVTGALASAGPPAAALLAAEAVGAAAGALERMADQVGEGNRSSGRATGSAECVKHRLAELYARVQEARSAAYYAAWNPAAAGGLALAQALEALRDTAAEAVRLPGGPGPAREHEAHLSFRRAAADELLFGPAHRLRDHAARRAGLFGGPAPDPAAPGTAERVAV</sequence>
<gene>
    <name evidence="9" type="ORF">ACFP1B_23440</name>
</gene>
<dbReference type="Gene3D" id="2.40.110.10">
    <property type="entry name" value="Butyryl-CoA Dehydrogenase, subunit A, domain 2"/>
    <property type="match status" value="1"/>
</dbReference>